<proteinExistence type="predicted"/>
<gene>
    <name evidence="3" type="ORF">RF11_05635</name>
</gene>
<dbReference type="EMBL" id="JWZT01004952">
    <property type="protein sequence ID" value="KII62520.1"/>
    <property type="molecule type" value="Genomic_DNA"/>
</dbReference>
<protein>
    <submittedName>
        <fullName evidence="3">Uncharacterized protein</fullName>
    </submittedName>
</protein>
<keyword evidence="4" id="KW-1185">Reference proteome</keyword>
<dbReference type="AlphaFoldDB" id="A0A0C2M649"/>
<evidence type="ECO:0000256" key="1">
    <source>
        <dbReference type="SAM" id="Phobius"/>
    </source>
</evidence>
<organism evidence="3 4">
    <name type="scientific">Thelohanellus kitauei</name>
    <name type="common">Myxosporean</name>
    <dbReference type="NCBI Taxonomy" id="669202"/>
    <lineage>
        <taxon>Eukaryota</taxon>
        <taxon>Metazoa</taxon>
        <taxon>Cnidaria</taxon>
        <taxon>Myxozoa</taxon>
        <taxon>Myxosporea</taxon>
        <taxon>Bivalvulida</taxon>
        <taxon>Platysporina</taxon>
        <taxon>Myxobolidae</taxon>
        <taxon>Thelohanellus</taxon>
    </lineage>
</organism>
<reference evidence="3 4" key="1">
    <citation type="journal article" date="2014" name="Genome Biol. Evol.">
        <title>The genome of the myxosporean Thelohanellus kitauei shows adaptations to nutrient acquisition within its fish host.</title>
        <authorList>
            <person name="Yang Y."/>
            <person name="Xiong J."/>
            <person name="Zhou Z."/>
            <person name="Huo F."/>
            <person name="Miao W."/>
            <person name="Ran C."/>
            <person name="Liu Y."/>
            <person name="Zhang J."/>
            <person name="Feng J."/>
            <person name="Wang M."/>
            <person name="Wang M."/>
            <person name="Wang L."/>
            <person name="Yao B."/>
        </authorList>
    </citation>
    <scope>NUCLEOTIDE SEQUENCE [LARGE SCALE GENOMIC DNA]</scope>
    <source>
        <strain evidence="3">Wuqing</strain>
    </source>
</reference>
<evidence type="ECO:0000313" key="4">
    <source>
        <dbReference type="Proteomes" id="UP000031668"/>
    </source>
</evidence>
<keyword evidence="1" id="KW-0472">Membrane</keyword>
<accession>A0A0C2M649</accession>
<feature type="chain" id="PRO_5002152128" evidence="2">
    <location>
        <begin position="18"/>
        <end position="183"/>
    </location>
</feature>
<keyword evidence="2" id="KW-0732">Signal</keyword>
<comment type="caution">
    <text evidence="3">The sequence shown here is derived from an EMBL/GenBank/DDBJ whole genome shotgun (WGS) entry which is preliminary data.</text>
</comment>
<keyword evidence="1" id="KW-1133">Transmembrane helix</keyword>
<evidence type="ECO:0000313" key="3">
    <source>
        <dbReference type="EMBL" id="KII62520.1"/>
    </source>
</evidence>
<sequence>MMLVLLHSALFFPFIYSDCLGPQGIRYPEGEIVSIGTSLCNLCVCHTDSQWKCRLFDSCDGLICPAPNPYITGCCIELKCESIIELTLAPVHRIARGVMIFIIVFVIVVVIVIILLIVLCCYCCRRRNKTVVNYVSAPDGNFGAVHTGIQKYYIGQNPVNTGARPNLYPPSQDADPSAYSVQV</sequence>
<name>A0A0C2M649_THEKT</name>
<keyword evidence="1" id="KW-0812">Transmembrane</keyword>
<feature type="signal peptide" evidence="2">
    <location>
        <begin position="1"/>
        <end position="17"/>
    </location>
</feature>
<evidence type="ECO:0000256" key="2">
    <source>
        <dbReference type="SAM" id="SignalP"/>
    </source>
</evidence>
<feature type="transmembrane region" description="Helical" evidence="1">
    <location>
        <begin position="98"/>
        <end position="124"/>
    </location>
</feature>
<dbReference type="Proteomes" id="UP000031668">
    <property type="component" value="Unassembled WGS sequence"/>
</dbReference>